<dbReference type="InterPro" id="IPR002509">
    <property type="entry name" value="NODB_dom"/>
</dbReference>
<dbReference type="InterPro" id="IPR011330">
    <property type="entry name" value="Glyco_hydro/deAcase_b/a-brl"/>
</dbReference>
<dbReference type="GO" id="GO:0071555">
    <property type="term" value="P:cell wall organization"/>
    <property type="evidence" value="ECO:0007669"/>
    <property type="project" value="UniProtKB-KW"/>
</dbReference>
<dbReference type="Gene3D" id="3.20.20.370">
    <property type="entry name" value="Glycoside hydrolase/deacetylase"/>
    <property type="match status" value="1"/>
</dbReference>
<gene>
    <name evidence="14" type="ORF">GGX14DRAFT_504964</name>
</gene>
<keyword evidence="11" id="KW-0961">Cell wall biogenesis/degradation</keyword>
<evidence type="ECO:0000256" key="6">
    <source>
        <dbReference type="ARBA" id="ARBA00022729"/>
    </source>
</evidence>
<sequence length="395" mass="43078">MSAATVFQDRVWYFWFYFIYSGRLRTVRSLPLPLPLHFPLVKMSMYLIVASLLTASAVQGRSVLEYRATPQLYGSCINANDIALTFDDGPYIYLRNISDQFTAAGAKATFFMNGNNWDCIYNADRISDVKYAYAAGHMIGSHTWSHGDLTTFSAAQIEDGMYRMEEAFSRILGIKPAFMRPPFGSSSSNIQSIAAGRGQSLALWDQDTGDADGNTVAQSEAVYNSIAKAKPKNALILEHETEETTATTLVPYAIKLFQGLGYNLVTMADCLGVDPYQAIGVAQEQTSAWTCDGTPAPGKGCSGSITCETGTPLFNSATGSTPAAAEISSATGSNTQLNAAASQLPLAAHQGLFKVIPRVRRLAAMPPKPAAQRRQDHPRRRTRARVGRRLCLWRL</sequence>
<comment type="cofactor">
    <cofactor evidence="1">
        <name>Co(2+)</name>
        <dbReference type="ChEBI" id="CHEBI:48828"/>
    </cofactor>
</comment>
<dbReference type="Proteomes" id="UP001219525">
    <property type="component" value="Unassembled WGS sequence"/>
</dbReference>
<evidence type="ECO:0000256" key="1">
    <source>
        <dbReference type="ARBA" id="ARBA00001941"/>
    </source>
</evidence>
<evidence type="ECO:0000256" key="7">
    <source>
        <dbReference type="ARBA" id="ARBA00022801"/>
    </source>
</evidence>
<dbReference type="EMBL" id="JARJCW010000087">
    <property type="protein sequence ID" value="KAJ7195899.1"/>
    <property type="molecule type" value="Genomic_DNA"/>
</dbReference>
<dbReference type="AlphaFoldDB" id="A0AAD6Y884"/>
<keyword evidence="5" id="KW-0479">Metal-binding</keyword>
<evidence type="ECO:0000256" key="9">
    <source>
        <dbReference type="ARBA" id="ARBA00023277"/>
    </source>
</evidence>
<evidence type="ECO:0000259" key="13">
    <source>
        <dbReference type="PROSITE" id="PS51677"/>
    </source>
</evidence>
<evidence type="ECO:0000256" key="10">
    <source>
        <dbReference type="ARBA" id="ARBA00023288"/>
    </source>
</evidence>
<feature type="region of interest" description="Disordered" evidence="12">
    <location>
        <begin position="364"/>
        <end position="383"/>
    </location>
</feature>
<accession>A0AAD6Y884</accession>
<dbReference type="SUPFAM" id="SSF88713">
    <property type="entry name" value="Glycoside hydrolase/deacetylase"/>
    <property type="match status" value="1"/>
</dbReference>
<evidence type="ECO:0000256" key="11">
    <source>
        <dbReference type="ARBA" id="ARBA00023316"/>
    </source>
</evidence>
<keyword evidence="9" id="KW-0119">Carbohydrate metabolism</keyword>
<dbReference type="Pfam" id="PF01522">
    <property type="entry name" value="Polysacc_deac_1"/>
    <property type="match status" value="1"/>
</dbReference>
<comment type="caution">
    <text evidence="14">The sequence shown here is derived from an EMBL/GenBank/DDBJ whole genome shotgun (WGS) entry which is preliminary data.</text>
</comment>
<evidence type="ECO:0000256" key="5">
    <source>
        <dbReference type="ARBA" id="ARBA00022723"/>
    </source>
</evidence>
<evidence type="ECO:0000313" key="15">
    <source>
        <dbReference type="Proteomes" id="UP001219525"/>
    </source>
</evidence>
<proteinExistence type="predicted"/>
<keyword evidence="3" id="KW-1003">Cell membrane</keyword>
<keyword evidence="6" id="KW-0732">Signal</keyword>
<dbReference type="GO" id="GO:0098552">
    <property type="term" value="C:side of membrane"/>
    <property type="evidence" value="ECO:0007669"/>
    <property type="project" value="UniProtKB-KW"/>
</dbReference>
<keyword evidence="4" id="KW-0336">GPI-anchor</keyword>
<dbReference type="PANTHER" id="PTHR46471:SF2">
    <property type="entry name" value="CHITIN DEACETYLASE-RELATED"/>
    <property type="match status" value="1"/>
</dbReference>
<evidence type="ECO:0000256" key="4">
    <source>
        <dbReference type="ARBA" id="ARBA00022622"/>
    </source>
</evidence>
<feature type="non-terminal residue" evidence="14">
    <location>
        <position position="1"/>
    </location>
</feature>
<evidence type="ECO:0000256" key="2">
    <source>
        <dbReference type="ARBA" id="ARBA00004609"/>
    </source>
</evidence>
<keyword evidence="8" id="KW-0472">Membrane</keyword>
<dbReference type="GO" id="GO:0016810">
    <property type="term" value="F:hydrolase activity, acting on carbon-nitrogen (but not peptide) bonds"/>
    <property type="evidence" value="ECO:0007669"/>
    <property type="project" value="InterPro"/>
</dbReference>
<name>A0AAD6Y884_9AGAR</name>
<keyword evidence="4" id="KW-0325">Glycoprotein</keyword>
<comment type="subcellular location">
    <subcellularLocation>
        <location evidence="2">Cell membrane</location>
        <topology evidence="2">Lipid-anchor</topology>
        <topology evidence="2">GPI-anchor</topology>
    </subcellularLocation>
</comment>
<keyword evidence="15" id="KW-1185">Reference proteome</keyword>
<evidence type="ECO:0000256" key="3">
    <source>
        <dbReference type="ARBA" id="ARBA00022475"/>
    </source>
</evidence>
<dbReference type="GO" id="GO:0005886">
    <property type="term" value="C:plasma membrane"/>
    <property type="evidence" value="ECO:0007669"/>
    <property type="project" value="UniProtKB-SubCell"/>
</dbReference>
<keyword evidence="7" id="KW-0378">Hydrolase</keyword>
<dbReference type="PANTHER" id="PTHR46471">
    <property type="entry name" value="CHITIN DEACETYLASE"/>
    <property type="match status" value="1"/>
</dbReference>
<evidence type="ECO:0000256" key="12">
    <source>
        <dbReference type="SAM" id="MobiDB-lite"/>
    </source>
</evidence>
<dbReference type="GO" id="GO:0005975">
    <property type="term" value="P:carbohydrate metabolic process"/>
    <property type="evidence" value="ECO:0007669"/>
    <property type="project" value="InterPro"/>
</dbReference>
<dbReference type="GO" id="GO:0046872">
    <property type="term" value="F:metal ion binding"/>
    <property type="evidence" value="ECO:0007669"/>
    <property type="project" value="UniProtKB-KW"/>
</dbReference>
<organism evidence="14 15">
    <name type="scientific">Mycena pura</name>
    <dbReference type="NCBI Taxonomy" id="153505"/>
    <lineage>
        <taxon>Eukaryota</taxon>
        <taxon>Fungi</taxon>
        <taxon>Dikarya</taxon>
        <taxon>Basidiomycota</taxon>
        <taxon>Agaricomycotina</taxon>
        <taxon>Agaricomycetes</taxon>
        <taxon>Agaricomycetidae</taxon>
        <taxon>Agaricales</taxon>
        <taxon>Marasmiineae</taxon>
        <taxon>Mycenaceae</taxon>
        <taxon>Mycena</taxon>
    </lineage>
</organism>
<feature type="domain" description="NodB homology" evidence="13">
    <location>
        <begin position="80"/>
        <end position="265"/>
    </location>
</feature>
<keyword evidence="10" id="KW-0449">Lipoprotein</keyword>
<evidence type="ECO:0000256" key="8">
    <source>
        <dbReference type="ARBA" id="ARBA00023136"/>
    </source>
</evidence>
<dbReference type="PROSITE" id="PS51677">
    <property type="entry name" value="NODB"/>
    <property type="match status" value="1"/>
</dbReference>
<reference evidence="14" key="1">
    <citation type="submission" date="2023-03" db="EMBL/GenBank/DDBJ databases">
        <title>Massive genome expansion in bonnet fungi (Mycena s.s.) driven by repeated elements and novel gene families across ecological guilds.</title>
        <authorList>
            <consortium name="Lawrence Berkeley National Laboratory"/>
            <person name="Harder C.B."/>
            <person name="Miyauchi S."/>
            <person name="Viragh M."/>
            <person name="Kuo A."/>
            <person name="Thoen E."/>
            <person name="Andreopoulos B."/>
            <person name="Lu D."/>
            <person name="Skrede I."/>
            <person name="Drula E."/>
            <person name="Henrissat B."/>
            <person name="Morin E."/>
            <person name="Kohler A."/>
            <person name="Barry K."/>
            <person name="LaButti K."/>
            <person name="Morin E."/>
            <person name="Salamov A."/>
            <person name="Lipzen A."/>
            <person name="Mereny Z."/>
            <person name="Hegedus B."/>
            <person name="Baldrian P."/>
            <person name="Stursova M."/>
            <person name="Weitz H."/>
            <person name="Taylor A."/>
            <person name="Grigoriev I.V."/>
            <person name="Nagy L.G."/>
            <person name="Martin F."/>
            <person name="Kauserud H."/>
        </authorList>
    </citation>
    <scope>NUCLEOTIDE SEQUENCE</scope>
    <source>
        <strain evidence="14">9144</strain>
    </source>
</reference>
<protein>
    <recommendedName>
        <fullName evidence="13">NodB homology domain-containing protein</fullName>
    </recommendedName>
</protein>
<evidence type="ECO:0000313" key="14">
    <source>
        <dbReference type="EMBL" id="KAJ7195899.1"/>
    </source>
</evidence>